<keyword evidence="13" id="KW-1185">Reference proteome</keyword>
<dbReference type="Pfam" id="PF23576">
    <property type="entry name" value="SEN1_barrel"/>
    <property type="match status" value="1"/>
</dbReference>
<dbReference type="InterPro" id="IPR045055">
    <property type="entry name" value="DNA2/NAM7-like"/>
</dbReference>
<dbReference type="EMBL" id="KV429035">
    <property type="protein sequence ID" value="KZT73806.1"/>
    <property type="molecule type" value="Genomic_DNA"/>
</dbReference>
<keyword evidence="5" id="KW-0067">ATP-binding</keyword>
<feature type="compositionally biased region" description="Polar residues" evidence="7">
    <location>
        <begin position="1808"/>
        <end position="1822"/>
    </location>
</feature>
<dbReference type="Pfam" id="PF13086">
    <property type="entry name" value="AAA_11"/>
    <property type="match status" value="1"/>
</dbReference>
<proteinExistence type="inferred from homology"/>
<evidence type="ECO:0000259" key="10">
    <source>
        <dbReference type="Pfam" id="PF13087"/>
    </source>
</evidence>
<dbReference type="InterPro" id="IPR027417">
    <property type="entry name" value="P-loop_NTPase"/>
</dbReference>
<gene>
    <name evidence="12" type="ORF">DAEQUDRAFT_355275</name>
</gene>
<protein>
    <recommendedName>
        <fullName evidence="14">Helicase ATP-binding domain-containing protein</fullName>
    </recommendedName>
</protein>
<feature type="compositionally biased region" description="Acidic residues" evidence="7">
    <location>
        <begin position="1007"/>
        <end position="1019"/>
    </location>
</feature>
<evidence type="ECO:0000256" key="3">
    <source>
        <dbReference type="ARBA" id="ARBA00022801"/>
    </source>
</evidence>
<evidence type="ECO:0000256" key="5">
    <source>
        <dbReference type="ARBA" id="ARBA00022840"/>
    </source>
</evidence>
<dbReference type="CDD" id="cd18808">
    <property type="entry name" value="SF1_C_Upf1"/>
    <property type="match status" value="1"/>
</dbReference>
<evidence type="ECO:0000256" key="4">
    <source>
        <dbReference type="ARBA" id="ARBA00022806"/>
    </source>
</evidence>
<feature type="region of interest" description="Disordered" evidence="7">
    <location>
        <begin position="898"/>
        <end position="921"/>
    </location>
</feature>
<keyword evidence="2" id="KW-0547">Nucleotide-binding</keyword>
<dbReference type="Pfam" id="PF12726">
    <property type="entry name" value="SEN1_N"/>
    <property type="match status" value="1"/>
</dbReference>
<dbReference type="InterPro" id="IPR024481">
    <property type="entry name" value="Helicase_Sen1_N"/>
</dbReference>
<feature type="region of interest" description="Disordered" evidence="7">
    <location>
        <begin position="994"/>
        <end position="1035"/>
    </location>
</feature>
<keyword evidence="3" id="KW-0378">Hydrolase</keyword>
<dbReference type="GO" id="GO:0005524">
    <property type="term" value="F:ATP binding"/>
    <property type="evidence" value="ECO:0007669"/>
    <property type="project" value="UniProtKB-KW"/>
</dbReference>
<organism evidence="12 13">
    <name type="scientific">Daedalea quercina L-15889</name>
    <dbReference type="NCBI Taxonomy" id="1314783"/>
    <lineage>
        <taxon>Eukaryota</taxon>
        <taxon>Fungi</taxon>
        <taxon>Dikarya</taxon>
        <taxon>Basidiomycota</taxon>
        <taxon>Agaricomycotina</taxon>
        <taxon>Agaricomycetes</taxon>
        <taxon>Polyporales</taxon>
        <taxon>Fomitopsis</taxon>
    </lineage>
</organism>
<evidence type="ECO:0000313" key="12">
    <source>
        <dbReference type="EMBL" id="KZT73806.1"/>
    </source>
</evidence>
<dbReference type="Pfam" id="PF13087">
    <property type="entry name" value="AAA_12"/>
    <property type="match status" value="1"/>
</dbReference>
<dbReference type="GO" id="GO:0006369">
    <property type="term" value="P:termination of RNA polymerase II transcription"/>
    <property type="evidence" value="ECO:0007669"/>
    <property type="project" value="TreeGrafter"/>
</dbReference>
<keyword evidence="4" id="KW-0347">Helicase</keyword>
<comment type="similarity">
    <text evidence="1">Belongs to the DNA2/NAM7 helicase family.</text>
</comment>
<dbReference type="GO" id="GO:0001147">
    <property type="term" value="F:transcription termination site sequence-specific DNA binding"/>
    <property type="evidence" value="ECO:0007669"/>
    <property type="project" value="TreeGrafter"/>
</dbReference>
<evidence type="ECO:0000259" key="9">
    <source>
        <dbReference type="Pfam" id="PF13086"/>
    </source>
</evidence>
<dbReference type="CDD" id="cd18042">
    <property type="entry name" value="DEXXQc_SETX"/>
    <property type="match status" value="1"/>
</dbReference>
<feature type="region of interest" description="Disordered" evidence="7">
    <location>
        <begin position="1808"/>
        <end position="1927"/>
    </location>
</feature>
<evidence type="ECO:0000256" key="6">
    <source>
        <dbReference type="SAM" id="Coils"/>
    </source>
</evidence>
<dbReference type="InterPro" id="IPR041677">
    <property type="entry name" value="DNA2/NAM7_AAA_11"/>
</dbReference>
<evidence type="ECO:0000313" key="13">
    <source>
        <dbReference type="Proteomes" id="UP000076727"/>
    </source>
</evidence>
<feature type="compositionally biased region" description="Polar residues" evidence="7">
    <location>
        <begin position="1890"/>
        <end position="1900"/>
    </location>
</feature>
<evidence type="ECO:0000256" key="2">
    <source>
        <dbReference type="ARBA" id="ARBA00022741"/>
    </source>
</evidence>
<feature type="domain" description="DNA2/NAM7 helicase helicase" evidence="9">
    <location>
        <begin position="1280"/>
        <end position="1566"/>
    </location>
</feature>
<evidence type="ECO:0008006" key="14">
    <source>
        <dbReference type="Google" id="ProtNLM"/>
    </source>
</evidence>
<dbReference type="PANTHER" id="PTHR10887">
    <property type="entry name" value="DNA2/NAM7 HELICASE FAMILY"/>
    <property type="match status" value="1"/>
</dbReference>
<evidence type="ECO:0000256" key="7">
    <source>
        <dbReference type="SAM" id="MobiDB-lite"/>
    </source>
</evidence>
<dbReference type="OrthoDB" id="6513042at2759"/>
<accession>A0A165TQV0</accession>
<feature type="domain" description="Helicase SEN1 beta-barrel" evidence="11">
    <location>
        <begin position="1141"/>
        <end position="1229"/>
    </location>
</feature>
<dbReference type="Gene3D" id="3.40.50.300">
    <property type="entry name" value="P-loop containing nucleotide triphosphate hydrolases"/>
    <property type="match status" value="2"/>
</dbReference>
<dbReference type="InterPro" id="IPR047187">
    <property type="entry name" value="SF1_C_Upf1"/>
</dbReference>
<evidence type="ECO:0000256" key="1">
    <source>
        <dbReference type="ARBA" id="ARBA00007913"/>
    </source>
</evidence>
<dbReference type="GO" id="GO:0016787">
    <property type="term" value="F:hydrolase activity"/>
    <property type="evidence" value="ECO:0007669"/>
    <property type="project" value="UniProtKB-KW"/>
</dbReference>
<name>A0A165TQV0_9APHY</name>
<evidence type="ECO:0000259" key="8">
    <source>
        <dbReference type="Pfam" id="PF12726"/>
    </source>
</evidence>
<feature type="domain" description="Helicase Sen1 N-terminal" evidence="8">
    <location>
        <begin position="89"/>
        <end position="829"/>
    </location>
</feature>
<dbReference type="InterPro" id="IPR041679">
    <property type="entry name" value="DNA2/NAM7-like_C"/>
</dbReference>
<dbReference type="InterPro" id="IPR056474">
    <property type="entry name" value="SEN1_barrel"/>
</dbReference>
<dbReference type="SUPFAM" id="SSF52540">
    <property type="entry name" value="P-loop containing nucleoside triphosphate hydrolases"/>
    <property type="match status" value="1"/>
</dbReference>
<keyword evidence="6" id="KW-0175">Coiled coil</keyword>
<evidence type="ECO:0000259" key="11">
    <source>
        <dbReference type="Pfam" id="PF23576"/>
    </source>
</evidence>
<dbReference type="Proteomes" id="UP000076727">
    <property type="component" value="Unassembled WGS sequence"/>
</dbReference>
<feature type="domain" description="DNA2/NAM7 helicase-like C-terminal" evidence="10">
    <location>
        <begin position="1573"/>
        <end position="1770"/>
    </location>
</feature>
<dbReference type="GO" id="GO:0016604">
    <property type="term" value="C:nuclear body"/>
    <property type="evidence" value="ECO:0007669"/>
    <property type="project" value="TreeGrafter"/>
</dbReference>
<feature type="compositionally biased region" description="Low complexity" evidence="7">
    <location>
        <begin position="1855"/>
        <end position="1864"/>
    </location>
</feature>
<feature type="coiled-coil region" evidence="6">
    <location>
        <begin position="1422"/>
        <end position="1480"/>
    </location>
</feature>
<dbReference type="GO" id="GO:0005694">
    <property type="term" value="C:chromosome"/>
    <property type="evidence" value="ECO:0007669"/>
    <property type="project" value="UniProtKB-ARBA"/>
</dbReference>
<feature type="compositionally biased region" description="Basic and acidic residues" evidence="7">
    <location>
        <begin position="901"/>
        <end position="910"/>
    </location>
</feature>
<dbReference type="STRING" id="1314783.A0A165TQV0"/>
<dbReference type="FunFam" id="3.40.50.300:FF:000326">
    <property type="entry name" value="P-loop containing nucleoside triphosphate hydrolase"/>
    <property type="match status" value="1"/>
</dbReference>
<dbReference type="PANTHER" id="PTHR10887:SF495">
    <property type="entry name" value="HELICASE SENATAXIN ISOFORM X1-RELATED"/>
    <property type="match status" value="1"/>
</dbReference>
<sequence length="1927" mass="215117">MASSAKDAQDVSLEVLLKQLRDVPVVAPSDKVLTRLTNHLIGSPNQSTLGNALQPHEHWFCSHAMDTTREVATFLIRLHAYDSDRVKAWRRQLRRCLTGCCACVRGFQEVKVTSRETYFGAFTDSVLGIFFDNLDNWELETVLSGLAEVGMTADSVGVDSHSLAVAPPAVTYHIFYNPHVIRDARISKIVRSSIPKDPITLWPADFPPPCLFYLVVDEREDVRKWALGQLGLCKAAAMSAEWFLPSYCTVIKSVTSVVSDQANDHDAVGTDSSFSRDPTVLWSGYSVTLRYVPVAFLRPRKALDIDIRHVVTSHLHDTGSNFMDVLKAFLLILSRIGPGIWESEGPEYPQVVFSSIKDNVRYLEILQNLEDTRKENWLLNWVEAYLKSLGNLPVCKDVLPLVVHFYCEELQHQRFPGVRPAAICIAGRILLAVLTQVEKGHPVLQQSLVWEIMDVHSSIFVTISFAKAYTGDAWMEARSLARKLIKFSLVHDMKTVSSAISCLCGTTSSSTVPTSVVLRDQLWKGMFINIQPGDSDAMAMMLTILSNTSHIDDLKEAAFADRIARSKDADALRSLLGSVNRALGTMRSGFGDAMARYIDHNHPSVVADLLHRPDVVQNVTVLMLSPIEMIQENTQAFAGAAYDVEVRSDCFRALLEKVPDATFSGILQFLETFVHYAPEVPEACSLSKALARCLTDIIDVLCSSPDGLLLDHGFLTEAVGANVPARLPKWWNMMTQALSVIFSKTPRWAVYFENAEMVLWMRDALIFGRDMLAQRRVIESATLVQSQQAGVERRMSRVGKKMVDDLQVVLLELTRWLRLTDEELLHQSFALLETLLSCFRETAAVPKPEALQKLQKHIDDARKTDSKRPQTRLDAPRLARLQDAISSFDEDDEVEIISYKPPEKRKEPSDSKTTVVEANRKEAKTSLPVKDKGKVVLRASDRQFRKPSISSYFSAEDRKKLDAAPTVVPQLSRRLASQVVPAIKKDLGAQVPTKGPLVRLTTSEPTTDADSEESDDEDGAGLASLSKLQRTPVIKKPVERRQVMMMDLPTKARNPALERLNKREDARRTQLRLKPDVSSLHRTLLSWDYDHDGPSPPGQSSKLERVPPTFSDAEHFRRVFEPMFLLECWTQLVESKEGVLKTYDIRIASRQFVDDWLDLDVTFSGSVDKDWSLGDTDVVLLRQPKGKKGVLAKVQNYKGSPFGIQATIRCCARGSDPGLQPNSMWSLGKALSLTTLYREYGALMSLPYYDLSETILRAKLNKPTIPDSKEVQRTMATYNVNEPQAKAILYSLTADGFALIQGPPGTGKTSTICGLVHAFLSRRPKPGTQIYVSRNAGPADKEPVKKILLCAPSNAAIDEIAFRLKEGVSGAGRQSSSPKVVRLGNVKAMNASVKDVSLEYLIEQKLNANPQVTNPSNAGGEITRLRAELENLKKTRQQKFDEISQIHDNTSKTFALEEDIKKLNKEKNALTHQIDKLRDQQKSDSRTMDATRRRFRTEVLQEADVVCSTLSGSAYEYLEQFDFELIVIDEAAQAIELSSLIPLKYNCKHCVMVGDPQQLPPTVKSQEACSFGYDQSLFVRLQRQRPDAVHLLSIQYRMHPDISQVPSRLFYNGRLQDGPDMAVKTRRPWHAHEKFGTYRFFNVPEGHEETGMAHSYINRGEVKIAVALFNRLRREFTSFDFDSKIGVISMYRGQILAIRRAFEEKFGPEITSIVDFNTVDGFQGQEKDIVILSCVRAGPGVQSVGFLRDVRRMNVALTRAKSSIFVLGHAPTLERSDDIWRSIVMDARERNRLTNVDVAFFTTPITVKKPQSSTKAPKTQSKIRPPEVINAMIPDTLLTPRELKSGAKGGIPTVSSPGSAPSSSNMTKPSEKPTLKRLAPTEEGGDDTKAVSTGPSNGAQAPSRPPPKKRPKTAPTLFIPKNKRAPQ</sequence>
<reference evidence="12 13" key="1">
    <citation type="journal article" date="2016" name="Mol. Biol. Evol.">
        <title>Comparative Genomics of Early-Diverging Mushroom-Forming Fungi Provides Insights into the Origins of Lignocellulose Decay Capabilities.</title>
        <authorList>
            <person name="Nagy L.G."/>
            <person name="Riley R."/>
            <person name="Tritt A."/>
            <person name="Adam C."/>
            <person name="Daum C."/>
            <person name="Floudas D."/>
            <person name="Sun H."/>
            <person name="Yadav J.S."/>
            <person name="Pangilinan J."/>
            <person name="Larsson K.H."/>
            <person name="Matsuura K."/>
            <person name="Barry K."/>
            <person name="Labutti K."/>
            <person name="Kuo R."/>
            <person name="Ohm R.A."/>
            <person name="Bhattacharya S.S."/>
            <person name="Shirouzu T."/>
            <person name="Yoshinaga Y."/>
            <person name="Martin F.M."/>
            <person name="Grigoriev I.V."/>
            <person name="Hibbett D.S."/>
        </authorList>
    </citation>
    <scope>NUCLEOTIDE SEQUENCE [LARGE SCALE GENOMIC DNA]</scope>
    <source>
        <strain evidence="12 13">L-15889</strain>
    </source>
</reference>
<dbReference type="GO" id="GO:0004386">
    <property type="term" value="F:helicase activity"/>
    <property type="evidence" value="ECO:0007669"/>
    <property type="project" value="UniProtKB-KW"/>
</dbReference>